<comment type="caution">
    <text evidence="1">The sequence shown here is derived from an EMBL/GenBank/DDBJ whole genome shotgun (WGS) entry which is preliminary data.</text>
</comment>
<evidence type="ECO:0000313" key="2">
    <source>
        <dbReference type="Proteomes" id="UP000318571"/>
    </source>
</evidence>
<proteinExistence type="predicted"/>
<dbReference type="EMBL" id="VCGU01000003">
    <property type="protein sequence ID" value="TRY78231.1"/>
    <property type="molecule type" value="Genomic_DNA"/>
</dbReference>
<protein>
    <submittedName>
        <fullName evidence="1">Uncharacterized protein</fullName>
    </submittedName>
</protein>
<organism evidence="1 2">
    <name type="scientific">Tigriopus californicus</name>
    <name type="common">Marine copepod</name>
    <dbReference type="NCBI Taxonomy" id="6832"/>
    <lineage>
        <taxon>Eukaryota</taxon>
        <taxon>Metazoa</taxon>
        <taxon>Ecdysozoa</taxon>
        <taxon>Arthropoda</taxon>
        <taxon>Crustacea</taxon>
        <taxon>Multicrustacea</taxon>
        <taxon>Hexanauplia</taxon>
        <taxon>Copepoda</taxon>
        <taxon>Harpacticoida</taxon>
        <taxon>Harpacticidae</taxon>
        <taxon>Tigriopus</taxon>
    </lineage>
</organism>
<dbReference type="Proteomes" id="UP000318571">
    <property type="component" value="Chromosome 11"/>
</dbReference>
<reference evidence="1 2" key="1">
    <citation type="journal article" date="2018" name="Nat. Ecol. Evol.">
        <title>Genomic signatures of mitonuclear coevolution across populations of Tigriopus californicus.</title>
        <authorList>
            <person name="Barreto F.S."/>
            <person name="Watson E.T."/>
            <person name="Lima T.G."/>
            <person name="Willett C.S."/>
            <person name="Edmands S."/>
            <person name="Li W."/>
            <person name="Burton R.S."/>
        </authorList>
    </citation>
    <scope>NUCLEOTIDE SEQUENCE [LARGE SCALE GENOMIC DNA]</scope>
    <source>
        <strain evidence="1 2">San Diego</strain>
    </source>
</reference>
<sequence length="223" mass="25025">MQVRGTGEFDGHLADINILVEKMRHLATCSTAKTEQHPGHRMVLILSSHAIVDGVSSRVDLRDFKAHLCRFQFPSSLLNLWTLVLRVHASATRPGKRDVLVEKMRLLATRSTAKTEQHPGHRMVLILSSHAIVDGVSSRIDLRDFKAHLCRFQFPSSLLNLWTLVLRVHASATRPGKRDVLVKKMRLLATHSAAEVENHSGHGVVTLDTYPVHQVVVSQRYFG</sequence>
<gene>
    <name evidence="1" type="ORF">TCAL_04249</name>
</gene>
<evidence type="ECO:0000313" key="1">
    <source>
        <dbReference type="EMBL" id="TRY78231.1"/>
    </source>
</evidence>
<name>A0A553PKL6_TIGCA</name>
<keyword evidence="2" id="KW-1185">Reference proteome</keyword>
<accession>A0A553PKL6</accession>
<dbReference type="AlphaFoldDB" id="A0A553PKL6"/>